<reference evidence="1" key="2">
    <citation type="submission" date="2020-09" db="EMBL/GenBank/DDBJ databases">
        <authorList>
            <person name="Sun Q."/>
            <person name="Zhou Y."/>
        </authorList>
    </citation>
    <scope>NUCLEOTIDE SEQUENCE</scope>
    <source>
        <strain evidence="1">CGMCC 1.15290</strain>
    </source>
</reference>
<dbReference type="AlphaFoldDB" id="A0A917IW92"/>
<evidence type="ECO:0000313" key="1">
    <source>
        <dbReference type="EMBL" id="GGH64991.1"/>
    </source>
</evidence>
<organism evidence="1 2">
    <name type="scientific">Filimonas zeae</name>
    <dbReference type="NCBI Taxonomy" id="1737353"/>
    <lineage>
        <taxon>Bacteria</taxon>
        <taxon>Pseudomonadati</taxon>
        <taxon>Bacteroidota</taxon>
        <taxon>Chitinophagia</taxon>
        <taxon>Chitinophagales</taxon>
        <taxon>Chitinophagaceae</taxon>
        <taxon>Filimonas</taxon>
    </lineage>
</organism>
<sequence length="185" mass="21063">MQVASVTVSDNKVLTASVTGGKAFLKTVEAGGVDVEFTGIDGRKEKLRVWVRVPFYMWRSLVNHATYKPQVKVKIADAALSAAVTKELTEKLAKPYYINFRNEDSAWYFNIPETQRFTAWYSYKDLRFILKVNGETNEYKVLTHKDRKILGLEQDLTTRYQALHPGKGVELVVTVEYVQDQLPPG</sequence>
<accession>A0A917IW92</accession>
<evidence type="ECO:0000313" key="2">
    <source>
        <dbReference type="Proteomes" id="UP000627292"/>
    </source>
</evidence>
<gene>
    <name evidence="1" type="ORF">GCM10011379_17650</name>
</gene>
<keyword evidence="2" id="KW-1185">Reference proteome</keyword>
<reference evidence="1" key="1">
    <citation type="journal article" date="2014" name="Int. J. Syst. Evol. Microbiol.">
        <title>Complete genome sequence of Corynebacterium casei LMG S-19264T (=DSM 44701T), isolated from a smear-ripened cheese.</title>
        <authorList>
            <consortium name="US DOE Joint Genome Institute (JGI-PGF)"/>
            <person name="Walter F."/>
            <person name="Albersmeier A."/>
            <person name="Kalinowski J."/>
            <person name="Ruckert C."/>
        </authorList>
    </citation>
    <scope>NUCLEOTIDE SEQUENCE</scope>
    <source>
        <strain evidence="1">CGMCC 1.15290</strain>
    </source>
</reference>
<proteinExistence type="predicted"/>
<comment type="caution">
    <text evidence="1">The sequence shown here is derived from an EMBL/GenBank/DDBJ whole genome shotgun (WGS) entry which is preliminary data.</text>
</comment>
<name>A0A917IW92_9BACT</name>
<dbReference type="EMBL" id="BMIB01000002">
    <property type="protein sequence ID" value="GGH64991.1"/>
    <property type="molecule type" value="Genomic_DNA"/>
</dbReference>
<dbReference type="Proteomes" id="UP000627292">
    <property type="component" value="Unassembled WGS sequence"/>
</dbReference>
<protein>
    <submittedName>
        <fullName evidence="1">Uncharacterized protein</fullName>
    </submittedName>
</protein>